<dbReference type="NCBIfam" id="NF008958">
    <property type="entry name" value="PRK12301.1"/>
    <property type="match status" value="1"/>
</dbReference>
<reference evidence="2 4" key="2">
    <citation type="submission" date="2019-07" db="EMBL/GenBank/DDBJ databases">
        <title>Genomic Encyclopedia of Type Strains, Phase I: the one thousand microbial genomes (KMG-I) project.</title>
        <authorList>
            <person name="Kyrpides N."/>
        </authorList>
    </citation>
    <scope>NUCLEOTIDE SEQUENCE [LARGE SCALE GENOMIC DNA]</scope>
    <source>
        <strain evidence="2 4">DSM 17909</strain>
    </source>
</reference>
<dbReference type="Proteomes" id="UP000032721">
    <property type="component" value="Chromosome"/>
</dbReference>
<dbReference type="Pfam" id="PF13991">
    <property type="entry name" value="BssS"/>
    <property type="match status" value="1"/>
</dbReference>
<dbReference type="RefSeq" id="WP_045971142.1">
    <property type="nucleotide sequence ID" value="NZ_CAWMED010000001.1"/>
</dbReference>
<dbReference type="EMBL" id="VNHN01000029">
    <property type="protein sequence ID" value="TYP05652.1"/>
    <property type="molecule type" value="Genomic_DNA"/>
</dbReference>
<dbReference type="InterPro" id="IPR025730">
    <property type="entry name" value="Biofilm_BssS"/>
</dbReference>
<dbReference type="HOGENOM" id="CLU_193121_0_0_6"/>
<evidence type="ECO:0000313" key="4">
    <source>
        <dbReference type="Proteomes" id="UP000324170"/>
    </source>
</evidence>
<dbReference type="Proteomes" id="UP000324170">
    <property type="component" value="Unassembled WGS sequence"/>
</dbReference>
<proteinExistence type="predicted"/>
<organism evidence="1 3">
    <name type="scientific">Xenorhabdus doucetiae</name>
    <dbReference type="NCBI Taxonomy" id="351671"/>
    <lineage>
        <taxon>Bacteria</taxon>
        <taxon>Pseudomonadati</taxon>
        <taxon>Pseudomonadota</taxon>
        <taxon>Gammaproteobacteria</taxon>
        <taxon>Enterobacterales</taxon>
        <taxon>Morganellaceae</taxon>
        <taxon>Xenorhabdus</taxon>
    </lineage>
</organism>
<sequence length="84" mass="9499">MGKENEIIQTHPVVGWDISTVDAYDAMMIRLHYSSTQDQTTENVSVDKTLWLTTGVAKQLILILQAGIEKIEASEYSQLDHIKH</sequence>
<dbReference type="OrthoDB" id="6445176at2"/>
<evidence type="ECO:0000313" key="1">
    <source>
        <dbReference type="EMBL" id="CDG18084.1"/>
    </source>
</evidence>
<reference evidence="1 3" key="1">
    <citation type="submission" date="2013-07" db="EMBL/GenBank/DDBJ databases">
        <authorList>
            <person name="Genoscope - CEA"/>
        </authorList>
    </citation>
    <scope>NUCLEOTIDE SEQUENCE [LARGE SCALE GENOMIC DNA]</scope>
    <source>
        <strain evidence="1">FRM16</strain>
        <strain evidence="3">FRM16 / DSM 17909</strain>
    </source>
</reference>
<dbReference type="STRING" id="351671.XDD1_2385"/>
<dbReference type="EMBL" id="FO704550">
    <property type="protein sequence ID" value="CDG18084.1"/>
    <property type="molecule type" value="Genomic_DNA"/>
</dbReference>
<gene>
    <name evidence="1" type="primary">bssS</name>
    <name evidence="2" type="ORF">LY16_02020</name>
    <name evidence="1" type="ORF">XDD1_2385</name>
</gene>
<evidence type="ECO:0000313" key="3">
    <source>
        <dbReference type="Proteomes" id="UP000032721"/>
    </source>
</evidence>
<keyword evidence="4" id="KW-1185">Reference proteome</keyword>
<accession>A0A068QTF5</accession>
<name>A0A068QTF5_9GAMM</name>
<dbReference type="AlphaFoldDB" id="A0A068QTF5"/>
<dbReference type="KEGG" id="xdo:XDD1_2385"/>
<evidence type="ECO:0000313" key="2">
    <source>
        <dbReference type="EMBL" id="TYP05652.1"/>
    </source>
</evidence>
<protein>
    <submittedName>
        <fullName evidence="1">Biofilm regulator BssS</fullName>
    </submittedName>
</protein>